<dbReference type="EMBL" id="ML743625">
    <property type="protein sequence ID" value="KAE8132843.1"/>
    <property type="molecule type" value="Genomic_DNA"/>
</dbReference>
<evidence type="ECO:0000313" key="6">
    <source>
        <dbReference type="EMBL" id="KAE8132843.1"/>
    </source>
</evidence>
<keyword evidence="3" id="KW-0285">Flavoprotein</keyword>
<keyword evidence="7" id="KW-1185">Reference proteome</keyword>
<dbReference type="RefSeq" id="XP_031908906.1">
    <property type="nucleotide sequence ID" value="XM_032060832.1"/>
</dbReference>
<accession>A0A5N6SHG1</accession>
<evidence type="ECO:0000313" key="7">
    <source>
        <dbReference type="Proteomes" id="UP000325672"/>
    </source>
</evidence>
<evidence type="ECO:0000256" key="2">
    <source>
        <dbReference type="ARBA" id="ARBA00005466"/>
    </source>
</evidence>
<dbReference type="Gene3D" id="3.30.43.10">
    <property type="entry name" value="Uridine Diphospho-n-acetylenolpyruvylglucosamine Reductase, domain 2"/>
    <property type="match status" value="1"/>
</dbReference>
<dbReference type="OrthoDB" id="9996127at2759"/>
<dbReference type="PROSITE" id="PS51257">
    <property type="entry name" value="PROKAR_LIPOPROTEIN"/>
    <property type="match status" value="1"/>
</dbReference>
<keyword evidence="5" id="KW-0560">Oxidoreductase</keyword>
<protein>
    <recommendedName>
        <fullName evidence="8">FAD-binding PCMH-type domain-containing protein</fullName>
    </recommendedName>
</protein>
<dbReference type="PANTHER" id="PTHR42973">
    <property type="entry name" value="BINDING OXIDOREDUCTASE, PUTATIVE (AFU_ORTHOLOGUE AFUA_1G17690)-RELATED"/>
    <property type="match status" value="1"/>
</dbReference>
<dbReference type="AlphaFoldDB" id="A0A5N6SHG1"/>
<sequence length="192" mass="19996">MRLPVGTAVAAWAVTSACQSLPYPGSDEFEEASTRWSSLESPTVSIVVVPGTGNGLVETVKFAQRQELPFLASNGAHGAVTTLGKMASGIEIYFDRPSGVHIAQDGNTVTIAVTGTCKCVSYLGTALGGGSGWPQGRHGLIADQCESIDIVPANGILITLNSNSELWRAVKGAGHKLARMCSVVLGQSQLLR</sequence>
<keyword evidence="4" id="KW-0274">FAD</keyword>
<dbReference type="InterPro" id="IPR016167">
    <property type="entry name" value="FAD-bd_PCMH_sub1"/>
</dbReference>
<name>A0A5N6SHG1_ASPPS</name>
<evidence type="ECO:0000256" key="4">
    <source>
        <dbReference type="ARBA" id="ARBA00022827"/>
    </source>
</evidence>
<evidence type="ECO:0000256" key="5">
    <source>
        <dbReference type="ARBA" id="ARBA00023002"/>
    </source>
</evidence>
<dbReference type="PANTHER" id="PTHR42973:SF9">
    <property type="entry name" value="FAD-BINDING PCMH-TYPE DOMAIN-CONTAINING PROTEIN-RELATED"/>
    <property type="match status" value="1"/>
</dbReference>
<dbReference type="GO" id="GO:0050660">
    <property type="term" value="F:flavin adenine dinucleotide binding"/>
    <property type="evidence" value="ECO:0007669"/>
    <property type="project" value="InterPro"/>
</dbReference>
<dbReference type="SUPFAM" id="SSF56176">
    <property type="entry name" value="FAD-binding/transporter-associated domain-like"/>
    <property type="match status" value="1"/>
</dbReference>
<evidence type="ECO:0000256" key="3">
    <source>
        <dbReference type="ARBA" id="ARBA00022630"/>
    </source>
</evidence>
<dbReference type="InterPro" id="IPR016169">
    <property type="entry name" value="FAD-bd_PCMH_sub2"/>
</dbReference>
<comment type="similarity">
    <text evidence="2">Belongs to the oxygen-dependent FAD-linked oxidoreductase family.</text>
</comment>
<evidence type="ECO:0000256" key="1">
    <source>
        <dbReference type="ARBA" id="ARBA00001974"/>
    </source>
</evidence>
<reference evidence="6 7" key="1">
    <citation type="submission" date="2019-04" db="EMBL/GenBank/DDBJ databases">
        <title>Friends and foes A comparative genomics study of 23 Aspergillus species from section Flavi.</title>
        <authorList>
            <consortium name="DOE Joint Genome Institute"/>
            <person name="Kjaerbolling I."/>
            <person name="Vesth T."/>
            <person name="Frisvad J.C."/>
            <person name="Nybo J.L."/>
            <person name="Theobald S."/>
            <person name="Kildgaard S."/>
            <person name="Isbrandt T."/>
            <person name="Kuo A."/>
            <person name="Sato A."/>
            <person name="Lyhne E.K."/>
            <person name="Kogle M.E."/>
            <person name="Wiebenga A."/>
            <person name="Kun R.S."/>
            <person name="Lubbers R.J."/>
            <person name="Makela M.R."/>
            <person name="Barry K."/>
            <person name="Chovatia M."/>
            <person name="Clum A."/>
            <person name="Daum C."/>
            <person name="Haridas S."/>
            <person name="He G."/>
            <person name="LaButti K."/>
            <person name="Lipzen A."/>
            <person name="Mondo S."/>
            <person name="Riley R."/>
            <person name="Salamov A."/>
            <person name="Simmons B.A."/>
            <person name="Magnuson J.K."/>
            <person name="Henrissat B."/>
            <person name="Mortensen U.H."/>
            <person name="Larsen T.O."/>
            <person name="Devries R.P."/>
            <person name="Grigoriev I.V."/>
            <person name="Machida M."/>
            <person name="Baker S.E."/>
            <person name="Andersen M.R."/>
        </authorList>
    </citation>
    <scope>NUCLEOTIDE SEQUENCE [LARGE SCALE GENOMIC DNA]</scope>
    <source>
        <strain evidence="6 7">CBS 117625</strain>
    </source>
</reference>
<dbReference type="InterPro" id="IPR036318">
    <property type="entry name" value="FAD-bd_PCMH-like_sf"/>
</dbReference>
<gene>
    <name evidence="6" type="ORF">BDV38DRAFT_287318</name>
</gene>
<dbReference type="InterPro" id="IPR050416">
    <property type="entry name" value="FAD-linked_Oxidoreductase"/>
</dbReference>
<comment type="cofactor">
    <cofactor evidence="1">
        <name>FAD</name>
        <dbReference type="ChEBI" id="CHEBI:57692"/>
    </cofactor>
</comment>
<dbReference type="Proteomes" id="UP000325672">
    <property type="component" value="Unassembled WGS sequence"/>
</dbReference>
<proteinExistence type="inferred from homology"/>
<dbReference type="GO" id="GO:0016491">
    <property type="term" value="F:oxidoreductase activity"/>
    <property type="evidence" value="ECO:0007669"/>
    <property type="project" value="UniProtKB-KW"/>
</dbReference>
<dbReference type="GeneID" id="43645042"/>
<organism evidence="6 7">
    <name type="scientific">Aspergillus pseudotamarii</name>
    <dbReference type="NCBI Taxonomy" id="132259"/>
    <lineage>
        <taxon>Eukaryota</taxon>
        <taxon>Fungi</taxon>
        <taxon>Dikarya</taxon>
        <taxon>Ascomycota</taxon>
        <taxon>Pezizomycotina</taxon>
        <taxon>Eurotiomycetes</taxon>
        <taxon>Eurotiomycetidae</taxon>
        <taxon>Eurotiales</taxon>
        <taxon>Aspergillaceae</taxon>
        <taxon>Aspergillus</taxon>
        <taxon>Aspergillus subgen. Circumdati</taxon>
    </lineage>
</organism>
<evidence type="ECO:0008006" key="8">
    <source>
        <dbReference type="Google" id="ProtNLM"/>
    </source>
</evidence>
<dbReference type="Gene3D" id="3.30.465.10">
    <property type="match status" value="1"/>
</dbReference>